<comment type="caution">
    <text evidence="3">The sequence shown here is derived from an EMBL/GenBank/DDBJ whole genome shotgun (WGS) entry which is preliminary data.</text>
</comment>
<proteinExistence type="predicted"/>
<gene>
    <name evidence="3" type="ORF">SDC9_107191</name>
</gene>
<dbReference type="PROSITE" id="PS51482">
    <property type="entry name" value="DEGV"/>
    <property type="match status" value="1"/>
</dbReference>
<dbReference type="EMBL" id="VSSQ01017750">
    <property type="protein sequence ID" value="MPM60340.1"/>
    <property type="molecule type" value="Genomic_DNA"/>
</dbReference>
<feature type="domain" description="Fatty acid kinase subunit A-like middle" evidence="2">
    <location>
        <begin position="3"/>
        <end position="58"/>
    </location>
</feature>
<protein>
    <recommendedName>
        <fullName evidence="2">Fatty acid kinase subunit A-like middle domain-containing protein</fullName>
    </recommendedName>
</protein>
<accession>A0A645B4E7</accession>
<dbReference type="AlphaFoldDB" id="A0A645B4E7"/>
<dbReference type="PANTHER" id="PTHR33434">
    <property type="entry name" value="DEGV DOMAIN-CONTAINING PROTEIN DR_1986-RELATED"/>
    <property type="match status" value="1"/>
</dbReference>
<dbReference type="NCBIfam" id="TIGR00762">
    <property type="entry name" value="DegV"/>
    <property type="match status" value="1"/>
</dbReference>
<reference evidence="3" key="1">
    <citation type="submission" date="2019-08" db="EMBL/GenBank/DDBJ databases">
        <authorList>
            <person name="Kucharzyk K."/>
            <person name="Murdoch R.W."/>
            <person name="Higgins S."/>
            <person name="Loffler F."/>
        </authorList>
    </citation>
    <scope>NUCLEOTIDE SEQUENCE</scope>
</reference>
<sequence length="351" mass="39231">MKAAVKHKLKDIGDSLMVAVNEDRMRIHVHINDPSQLTDLTSEYGTFLEQKADDMFLQLAIRRERLSTIGLVTDSIADLPDQYKLEHQIVTIPLGIQLGDSVYLDKLTIKPEKVFSAIHHGKQASSSQPEPLRIRNLLENLLDHYDSLIIIAVSAKLSGTYLSIKQEADRLIQQGKQIILIDSRLNSGAQGLLVKKAAEYIQQGYRYDEITEKILDLRSRISIYVCLNTLEYAVHSGRVPNTIGKLGMKMRLRPIMSLDKEGKGTAFGVGLTQKGITRQIYRLIDSKLRRNGISAYSIVHCGNPELAAEYQLALTEMIGRKPEYVYDISAIIAMHSGPGCVAVSFIEGKED</sequence>
<dbReference type="Pfam" id="PF21645">
    <property type="entry name" value="FakA-like_M"/>
    <property type="match status" value="1"/>
</dbReference>
<evidence type="ECO:0000259" key="2">
    <source>
        <dbReference type="Pfam" id="PF21645"/>
    </source>
</evidence>
<dbReference type="Gene3D" id="3.40.50.10170">
    <property type="match status" value="1"/>
</dbReference>
<dbReference type="Pfam" id="PF02645">
    <property type="entry name" value="DegV"/>
    <property type="match status" value="1"/>
</dbReference>
<dbReference type="InterPro" id="IPR050270">
    <property type="entry name" value="DegV_domain_contain"/>
</dbReference>
<evidence type="ECO:0000256" key="1">
    <source>
        <dbReference type="ARBA" id="ARBA00023121"/>
    </source>
</evidence>
<dbReference type="InterPro" id="IPR043168">
    <property type="entry name" value="DegV_C"/>
</dbReference>
<keyword evidence="1" id="KW-0446">Lipid-binding</keyword>
<dbReference type="InterPro" id="IPR003797">
    <property type="entry name" value="DegV"/>
</dbReference>
<dbReference type="InterPro" id="IPR048394">
    <property type="entry name" value="FakA-like_M"/>
</dbReference>
<dbReference type="GO" id="GO:0008289">
    <property type="term" value="F:lipid binding"/>
    <property type="evidence" value="ECO:0007669"/>
    <property type="project" value="UniProtKB-KW"/>
</dbReference>
<organism evidence="3">
    <name type="scientific">bioreactor metagenome</name>
    <dbReference type="NCBI Taxonomy" id="1076179"/>
    <lineage>
        <taxon>unclassified sequences</taxon>
        <taxon>metagenomes</taxon>
        <taxon>ecological metagenomes</taxon>
    </lineage>
</organism>
<dbReference type="Gene3D" id="3.30.1180.10">
    <property type="match status" value="1"/>
</dbReference>
<dbReference type="PANTHER" id="PTHR33434:SF8">
    <property type="entry name" value="DEGV DOMAIN-CONTAINING PROTEIN SPR1019"/>
    <property type="match status" value="1"/>
</dbReference>
<evidence type="ECO:0000313" key="3">
    <source>
        <dbReference type="EMBL" id="MPM60340.1"/>
    </source>
</evidence>
<name>A0A645B4E7_9ZZZZ</name>
<dbReference type="SUPFAM" id="SSF82549">
    <property type="entry name" value="DAK1/DegV-like"/>
    <property type="match status" value="1"/>
</dbReference>